<dbReference type="Proteomes" id="UP000282656">
    <property type="component" value="Unassembled WGS sequence"/>
</dbReference>
<name>A0A3A8R8L1_9BACT</name>
<reference evidence="4" key="1">
    <citation type="submission" date="2018-09" db="EMBL/GenBank/DDBJ databases">
        <authorList>
            <person name="Livingstone P.G."/>
            <person name="Whitworth D.E."/>
        </authorList>
    </citation>
    <scope>NUCLEOTIDE SEQUENCE [LARGE SCALE GENOMIC DNA]</scope>
    <source>
        <strain evidence="4">AB047A</strain>
    </source>
</reference>
<dbReference type="EMBL" id="RAWM01000013">
    <property type="protein sequence ID" value="RKH71744.1"/>
    <property type="molecule type" value="Genomic_DNA"/>
</dbReference>
<comment type="caution">
    <text evidence="3">The sequence shown here is derived from an EMBL/GenBank/DDBJ whole genome shotgun (WGS) entry which is preliminary data.</text>
</comment>
<dbReference type="Gene3D" id="2.40.10.170">
    <property type="match status" value="1"/>
</dbReference>
<protein>
    <submittedName>
        <fullName evidence="3">DUF4438 domain-containing protein</fullName>
    </submittedName>
</protein>
<evidence type="ECO:0000313" key="4">
    <source>
        <dbReference type="Proteomes" id="UP000282656"/>
    </source>
</evidence>
<dbReference type="Pfam" id="PF20999">
    <property type="entry name" value="DUF4438_C"/>
    <property type="match status" value="1"/>
</dbReference>
<dbReference type="InterPro" id="IPR048399">
    <property type="entry name" value="DUF4438_C"/>
</dbReference>
<evidence type="ECO:0000259" key="2">
    <source>
        <dbReference type="Pfam" id="PF20999"/>
    </source>
</evidence>
<sequence length="265" mass="27837">MDLPLQHPLMEAGMGAASAPRTNVSRLVASAVAGQVSHPVVQVSPYRIGRDGVLRLVPGTGGIVLNRRVGDRAVGLAADHMEAGVSIHNTGRDDVGRKGGSNRALMFQACVGNRARVTSGPMTGAVGTVVGKHGGINHVIVDFPPLVKRRLCIGDRIQLDAYGQGLELPDFPGVRALNLSPRLLRRWGVRTEGGRLVVPVTHTVPSVVMHSDSKVAGHGPGVTPLLICPQECVRLVCRPQANVALLLGLRQSVAPPARRPSGSGR</sequence>
<dbReference type="Gene3D" id="2.102.30.10">
    <property type="entry name" value="tm1086 (SG structure) domain"/>
    <property type="match status" value="2"/>
</dbReference>
<feature type="domain" description="DUF4438" evidence="2">
    <location>
        <begin position="207"/>
        <end position="246"/>
    </location>
</feature>
<accession>A0A3A8R8L1</accession>
<dbReference type="InterPro" id="IPR044910">
    <property type="entry name" value="TM_1086_SG_dom"/>
</dbReference>
<gene>
    <name evidence="3" type="ORF">D7X96_07395</name>
</gene>
<keyword evidence="4" id="KW-1185">Reference proteome</keyword>
<dbReference type="RefSeq" id="WP_121769333.1">
    <property type="nucleotide sequence ID" value="NZ_RAWM01000013.1"/>
</dbReference>
<proteinExistence type="predicted"/>
<organism evidence="3 4">
    <name type="scientific">Corallococcus interemptor</name>
    <dbReference type="NCBI Taxonomy" id="2316720"/>
    <lineage>
        <taxon>Bacteria</taxon>
        <taxon>Pseudomonadati</taxon>
        <taxon>Myxococcota</taxon>
        <taxon>Myxococcia</taxon>
        <taxon>Myxococcales</taxon>
        <taxon>Cystobacterineae</taxon>
        <taxon>Myxococcaceae</taxon>
        <taxon>Corallococcus</taxon>
    </lineage>
</organism>
<dbReference type="Pfam" id="PF14505">
    <property type="entry name" value="DUF4438"/>
    <property type="match status" value="1"/>
</dbReference>
<feature type="domain" description="DUF4438" evidence="1">
    <location>
        <begin position="46"/>
        <end position="184"/>
    </location>
</feature>
<evidence type="ECO:0000313" key="3">
    <source>
        <dbReference type="EMBL" id="RKH71744.1"/>
    </source>
</evidence>
<dbReference type="InterPro" id="IPR029433">
    <property type="entry name" value="DUF4438_N"/>
</dbReference>
<evidence type="ECO:0000259" key="1">
    <source>
        <dbReference type="Pfam" id="PF14505"/>
    </source>
</evidence>
<dbReference type="OrthoDB" id="596789at2"/>
<dbReference type="AlphaFoldDB" id="A0A3A8R8L1"/>